<name>V8PCG1_OPHHA</name>
<comment type="caution">
    <text evidence="1">The sequence shown here is derived from an EMBL/GenBank/DDBJ whole genome shotgun (WGS) entry which is preliminary data.</text>
</comment>
<evidence type="ECO:0000313" key="1">
    <source>
        <dbReference type="EMBL" id="ETE72010.1"/>
    </source>
</evidence>
<gene>
    <name evidence="1" type="ORF">L345_02160</name>
</gene>
<reference evidence="1 2" key="1">
    <citation type="journal article" date="2013" name="Proc. Natl. Acad. Sci. U.S.A.">
        <title>The king cobra genome reveals dynamic gene evolution and adaptation in the snake venom system.</title>
        <authorList>
            <person name="Vonk F.J."/>
            <person name="Casewell N.R."/>
            <person name="Henkel C.V."/>
            <person name="Heimberg A.M."/>
            <person name="Jansen H.J."/>
            <person name="McCleary R.J."/>
            <person name="Kerkkamp H.M."/>
            <person name="Vos R.A."/>
            <person name="Guerreiro I."/>
            <person name="Calvete J.J."/>
            <person name="Wuster W."/>
            <person name="Woods A.E."/>
            <person name="Logan J.M."/>
            <person name="Harrison R.A."/>
            <person name="Castoe T.A."/>
            <person name="de Koning A.P."/>
            <person name="Pollock D.D."/>
            <person name="Yandell M."/>
            <person name="Calderon D."/>
            <person name="Renjifo C."/>
            <person name="Currier R.B."/>
            <person name="Salgado D."/>
            <person name="Pla D."/>
            <person name="Sanz L."/>
            <person name="Hyder A.S."/>
            <person name="Ribeiro J.M."/>
            <person name="Arntzen J.W."/>
            <person name="van den Thillart G.E."/>
            <person name="Boetzer M."/>
            <person name="Pirovano W."/>
            <person name="Dirks R.P."/>
            <person name="Spaink H.P."/>
            <person name="Duboule D."/>
            <person name="McGlinn E."/>
            <person name="Kini R.M."/>
            <person name="Richardson M.K."/>
        </authorList>
    </citation>
    <scope>NUCLEOTIDE SEQUENCE</scope>
    <source>
        <tissue evidence="1">Blood</tissue>
    </source>
</reference>
<evidence type="ECO:0000313" key="2">
    <source>
        <dbReference type="Proteomes" id="UP000018936"/>
    </source>
</evidence>
<accession>V8PCG1</accession>
<dbReference type="EMBL" id="AZIM01000283">
    <property type="protein sequence ID" value="ETE72010.1"/>
    <property type="molecule type" value="Genomic_DNA"/>
</dbReference>
<feature type="non-terminal residue" evidence="1">
    <location>
        <position position="206"/>
    </location>
</feature>
<dbReference type="AlphaFoldDB" id="V8PCG1"/>
<sequence>PTYLSLRCHSLSTGKRSITIQNGTLESTISASLTVHAIVLNTIKRKQKQRKGKEANFVILNSVFPKVGPEKMVWMLRKSSSIFGDKNRFFFPDTIPPYFSSCKMGLKELFHDLLSTDSVKRNIYRCSFELRTVSKQPEKPKAIKELRCWIWFSLLQNPCEVCAFWVPCEKCMGTVTKLFEVKSLAQVLYGTQCGPCSPDKLKTCSI</sequence>
<dbReference type="Proteomes" id="UP000018936">
    <property type="component" value="Unassembled WGS sequence"/>
</dbReference>
<keyword evidence="2" id="KW-1185">Reference proteome</keyword>
<organism evidence="1 2">
    <name type="scientific">Ophiophagus hannah</name>
    <name type="common">King cobra</name>
    <name type="synonym">Naja hannah</name>
    <dbReference type="NCBI Taxonomy" id="8665"/>
    <lineage>
        <taxon>Eukaryota</taxon>
        <taxon>Metazoa</taxon>
        <taxon>Chordata</taxon>
        <taxon>Craniata</taxon>
        <taxon>Vertebrata</taxon>
        <taxon>Euteleostomi</taxon>
        <taxon>Lepidosauria</taxon>
        <taxon>Squamata</taxon>
        <taxon>Bifurcata</taxon>
        <taxon>Unidentata</taxon>
        <taxon>Episquamata</taxon>
        <taxon>Toxicofera</taxon>
        <taxon>Serpentes</taxon>
        <taxon>Colubroidea</taxon>
        <taxon>Elapidae</taxon>
        <taxon>Elapinae</taxon>
        <taxon>Ophiophagus</taxon>
    </lineage>
</organism>
<protein>
    <submittedName>
        <fullName evidence="1">Uncharacterized protein</fullName>
    </submittedName>
</protein>
<proteinExistence type="predicted"/>
<feature type="non-terminal residue" evidence="1">
    <location>
        <position position="1"/>
    </location>
</feature>